<organism evidence="1 2">
    <name type="scientific">Propylenella binzhouense</name>
    <dbReference type="NCBI Taxonomy" id="2555902"/>
    <lineage>
        <taxon>Bacteria</taxon>
        <taxon>Pseudomonadati</taxon>
        <taxon>Pseudomonadota</taxon>
        <taxon>Alphaproteobacteria</taxon>
        <taxon>Hyphomicrobiales</taxon>
        <taxon>Propylenellaceae</taxon>
        <taxon>Propylenella</taxon>
    </lineage>
</organism>
<name>A0A964T873_9HYPH</name>
<accession>A0A964T873</accession>
<protein>
    <submittedName>
        <fullName evidence="1">Phage tail tape measure protein</fullName>
    </submittedName>
</protein>
<sequence length="178" mass="17655">MADSLRGLEGLADDFGRAMSAAFRRSALEGKRLDDVLKGLALGLSGRALSQALAPIGTGIAALLESALAGIFGGGAFAAGGAFSGGRVRAFASGGIVAAPTYFPMRGGLGLMGEAGPEAVLPLSRGPDGRLGIRAGGGAGGISVTLNVTARDAESFRRSEAELTALLARAVARGQRGT</sequence>
<dbReference type="OrthoDB" id="8448547at2"/>
<reference evidence="1" key="1">
    <citation type="submission" date="2019-03" db="EMBL/GenBank/DDBJ databases">
        <title>Afifella sp. nov., isolated from activated sludge.</title>
        <authorList>
            <person name="Li Q."/>
            <person name="Liu Y."/>
        </authorList>
    </citation>
    <scope>NUCLEOTIDE SEQUENCE</scope>
    <source>
        <strain evidence="1">L72</strain>
    </source>
</reference>
<dbReference type="Proteomes" id="UP000773614">
    <property type="component" value="Unassembled WGS sequence"/>
</dbReference>
<comment type="caution">
    <text evidence="1">The sequence shown here is derived from an EMBL/GenBank/DDBJ whole genome shotgun (WGS) entry which is preliminary data.</text>
</comment>
<dbReference type="EMBL" id="SPKJ01000153">
    <property type="protein sequence ID" value="MYZ50341.1"/>
    <property type="molecule type" value="Genomic_DNA"/>
</dbReference>
<gene>
    <name evidence="1" type="ORF">E4O86_21765</name>
</gene>
<dbReference type="AlphaFoldDB" id="A0A964T873"/>
<evidence type="ECO:0000313" key="1">
    <source>
        <dbReference type="EMBL" id="MYZ50341.1"/>
    </source>
</evidence>
<evidence type="ECO:0000313" key="2">
    <source>
        <dbReference type="Proteomes" id="UP000773614"/>
    </source>
</evidence>
<proteinExistence type="predicted"/>
<keyword evidence="2" id="KW-1185">Reference proteome</keyword>